<evidence type="ECO:0000313" key="3">
    <source>
        <dbReference type="Proteomes" id="UP001589747"/>
    </source>
</evidence>
<keyword evidence="1" id="KW-0472">Membrane</keyword>
<feature type="transmembrane region" description="Helical" evidence="1">
    <location>
        <begin position="123"/>
        <end position="145"/>
    </location>
</feature>
<feature type="transmembrane region" description="Helical" evidence="1">
    <location>
        <begin position="157"/>
        <end position="179"/>
    </location>
</feature>
<feature type="transmembrane region" description="Helical" evidence="1">
    <location>
        <begin position="31"/>
        <end position="52"/>
    </location>
</feature>
<feature type="transmembrane region" description="Helical" evidence="1">
    <location>
        <begin position="6"/>
        <end position="24"/>
    </location>
</feature>
<feature type="transmembrane region" description="Helical" evidence="1">
    <location>
        <begin position="199"/>
        <end position="216"/>
    </location>
</feature>
<accession>A0ABV5KPY3</accession>
<reference evidence="2 3" key="1">
    <citation type="submission" date="2024-09" db="EMBL/GenBank/DDBJ databases">
        <authorList>
            <person name="Sun Q."/>
            <person name="Mori K."/>
        </authorList>
    </citation>
    <scope>NUCLEOTIDE SEQUENCE [LARGE SCALE GENOMIC DNA]</scope>
    <source>
        <strain evidence="2 3">TISTR 2452</strain>
    </source>
</reference>
<organism evidence="2 3">
    <name type="scientific">Paenibacillus aurantiacus</name>
    <dbReference type="NCBI Taxonomy" id="1936118"/>
    <lineage>
        <taxon>Bacteria</taxon>
        <taxon>Bacillati</taxon>
        <taxon>Bacillota</taxon>
        <taxon>Bacilli</taxon>
        <taxon>Bacillales</taxon>
        <taxon>Paenibacillaceae</taxon>
        <taxon>Paenibacillus</taxon>
    </lineage>
</organism>
<dbReference type="EMBL" id="JBHMDO010000017">
    <property type="protein sequence ID" value="MFB9326283.1"/>
    <property type="molecule type" value="Genomic_DNA"/>
</dbReference>
<gene>
    <name evidence="2" type="ORF">ACFFSY_10195</name>
</gene>
<keyword evidence="1" id="KW-1133">Transmembrane helix</keyword>
<sequence length="280" mass="31569">MSSNAYWYIGLSIISLIVLAIALARAKSVRAVFLVLIMTQMAYLIETVIYIYCGSYFYHPGFLKDSTYYDSNMGALASNMLVIPTAALVIAVYRLRLRGIAAAIALIGAIEWLWVRLDLYTLYWWRIGYTAIGLAMYFPLTRIVYNRLHRPVRGVLHSLLLFLCIAPILGTLHIVPIMLFMNRDYAPGLFSDPAHDTTTFASVYYLVMTLIIVTAMKMRRGGAWMKAVVIVLLILAVQGVLLAMGLLHIHARWDPWYYCLFPTCVFLALKPVSARLARGG</sequence>
<keyword evidence="1" id="KW-0812">Transmembrane</keyword>
<evidence type="ECO:0000256" key="1">
    <source>
        <dbReference type="SAM" id="Phobius"/>
    </source>
</evidence>
<feature type="transmembrane region" description="Helical" evidence="1">
    <location>
        <begin position="72"/>
        <end position="93"/>
    </location>
</feature>
<keyword evidence="3" id="KW-1185">Reference proteome</keyword>
<proteinExistence type="predicted"/>
<name>A0ABV5KPY3_9BACL</name>
<comment type="caution">
    <text evidence="2">The sequence shown here is derived from an EMBL/GenBank/DDBJ whole genome shotgun (WGS) entry which is preliminary data.</text>
</comment>
<dbReference type="Proteomes" id="UP001589747">
    <property type="component" value="Unassembled WGS sequence"/>
</dbReference>
<feature type="transmembrane region" description="Helical" evidence="1">
    <location>
        <begin position="100"/>
        <end position="117"/>
    </location>
</feature>
<evidence type="ECO:0000313" key="2">
    <source>
        <dbReference type="EMBL" id="MFB9326283.1"/>
    </source>
</evidence>
<dbReference type="RefSeq" id="WP_377493405.1">
    <property type="nucleotide sequence ID" value="NZ_JBHMDO010000017.1"/>
</dbReference>
<feature type="transmembrane region" description="Helical" evidence="1">
    <location>
        <begin position="228"/>
        <end position="249"/>
    </location>
</feature>
<protein>
    <recommendedName>
        <fullName evidence="4">EpsG family protein</fullName>
    </recommendedName>
</protein>
<evidence type="ECO:0008006" key="4">
    <source>
        <dbReference type="Google" id="ProtNLM"/>
    </source>
</evidence>